<keyword evidence="2" id="KW-1185">Reference proteome</keyword>
<accession>A0ABU7AID5</accession>
<dbReference type="Proteomes" id="UP001345963">
    <property type="component" value="Unassembled WGS sequence"/>
</dbReference>
<sequence>MALDSSVLSGSPLILTLQGLLWSSMSANLTCLQPGIMLSKFVAVSSHVSLQCANLAFDLTDFLLLQCKVHSNACHLTLKLVEACIKTSKKSVQADNAGDYVPQAAVYAGQPR</sequence>
<dbReference type="EMBL" id="JAHUTI010018033">
    <property type="protein sequence ID" value="MED6237653.1"/>
    <property type="molecule type" value="Genomic_DNA"/>
</dbReference>
<reference evidence="1 2" key="1">
    <citation type="submission" date="2021-07" db="EMBL/GenBank/DDBJ databases">
        <authorList>
            <person name="Palmer J.M."/>
        </authorList>
    </citation>
    <scope>NUCLEOTIDE SEQUENCE [LARGE SCALE GENOMIC DNA]</scope>
    <source>
        <strain evidence="1 2">AT_MEX2019</strain>
        <tissue evidence="1">Muscle</tissue>
    </source>
</reference>
<name>A0ABU7AID5_9TELE</name>
<comment type="caution">
    <text evidence="1">The sequence shown here is derived from an EMBL/GenBank/DDBJ whole genome shotgun (WGS) entry which is preliminary data.</text>
</comment>
<evidence type="ECO:0000313" key="2">
    <source>
        <dbReference type="Proteomes" id="UP001345963"/>
    </source>
</evidence>
<proteinExistence type="predicted"/>
<gene>
    <name evidence="1" type="ORF">ATANTOWER_030484</name>
</gene>
<organism evidence="1 2">
    <name type="scientific">Ataeniobius toweri</name>
    <dbReference type="NCBI Taxonomy" id="208326"/>
    <lineage>
        <taxon>Eukaryota</taxon>
        <taxon>Metazoa</taxon>
        <taxon>Chordata</taxon>
        <taxon>Craniata</taxon>
        <taxon>Vertebrata</taxon>
        <taxon>Euteleostomi</taxon>
        <taxon>Actinopterygii</taxon>
        <taxon>Neopterygii</taxon>
        <taxon>Teleostei</taxon>
        <taxon>Neoteleostei</taxon>
        <taxon>Acanthomorphata</taxon>
        <taxon>Ovalentaria</taxon>
        <taxon>Atherinomorphae</taxon>
        <taxon>Cyprinodontiformes</taxon>
        <taxon>Goodeidae</taxon>
        <taxon>Ataeniobius</taxon>
    </lineage>
</organism>
<evidence type="ECO:0000313" key="1">
    <source>
        <dbReference type="EMBL" id="MED6237653.1"/>
    </source>
</evidence>
<protein>
    <submittedName>
        <fullName evidence="1">Uncharacterized protein</fullName>
    </submittedName>
</protein>